<dbReference type="AlphaFoldDB" id="A0AAJ0DA64"/>
<organism evidence="2 3">
    <name type="scientific">Extremus antarcticus</name>
    <dbReference type="NCBI Taxonomy" id="702011"/>
    <lineage>
        <taxon>Eukaryota</taxon>
        <taxon>Fungi</taxon>
        <taxon>Dikarya</taxon>
        <taxon>Ascomycota</taxon>
        <taxon>Pezizomycotina</taxon>
        <taxon>Dothideomycetes</taxon>
        <taxon>Dothideomycetidae</taxon>
        <taxon>Mycosphaerellales</taxon>
        <taxon>Extremaceae</taxon>
        <taxon>Extremus</taxon>
    </lineage>
</organism>
<sequence>MNSQTNPIAWENLPHHWNLELFYTLVITFDLIFIYFVYVETRGPTLEEVAKIFDGENAVAHVDMHQIEKELRQGDVE</sequence>
<evidence type="ECO:0000256" key="1">
    <source>
        <dbReference type="SAM" id="Phobius"/>
    </source>
</evidence>
<dbReference type="Gene3D" id="1.20.1250.20">
    <property type="entry name" value="MFS general substrate transporter like domains"/>
    <property type="match status" value="1"/>
</dbReference>
<dbReference type="Proteomes" id="UP001271007">
    <property type="component" value="Unassembled WGS sequence"/>
</dbReference>
<keyword evidence="1" id="KW-0472">Membrane</keyword>
<gene>
    <name evidence="2" type="ORF">LTR09_012376</name>
</gene>
<evidence type="ECO:0000313" key="2">
    <source>
        <dbReference type="EMBL" id="KAK3046114.1"/>
    </source>
</evidence>
<keyword evidence="1" id="KW-1133">Transmembrane helix</keyword>
<protein>
    <submittedName>
        <fullName evidence="2">Uncharacterized protein</fullName>
    </submittedName>
</protein>
<keyword evidence="3" id="KW-1185">Reference proteome</keyword>
<reference evidence="2" key="1">
    <citation type="submission" date="2023-04" db="EMBL/GenBank/DDBJ databases">
        <title>Black Yeasts Isolated from many extreme environments.</title>
        <authorList>
            <person name="Coleine C."/>
            <person name="Stajich J.E."/>
            <person name="Selbmann L."/>
        </authorList>
    </citation>
    <scope>NUCLEOTIDE SEQUENCE</scope>
    <source>
        <strain evidence="2">CCFEE 5312</strain>
    </source>
</reference>
<name>A0AAJ0DA64_9PEZI</name>
<feature type="transmembrane region" description="Helical" evidence="1">
    <location>
        <begin position="20"/>
        <end position="38"/>
    </location>
</feature>
<keyword evidence="1" id="KW-0812">Transmembrane</keyword>
<comment type="caution">
    <text evidence="2">The sequence shown here is derived from an EMBL/GenBank/DDBJ whole genome shotgun (WGS) entry which is preliminary data.</text>
</comment>
<proteinExistence type="predicted"/>
<accession>A0AAJ0DA64</accession>
<dbReference type="EMBL" id="JAWDJX010000114">
    <property type="protein sequence ID" value="KAK3046114.1"/>
    <property type="molecule type" value="Genomic_DNA"/>
</dbReference>
<evidence type="ECO:0000313" key="3">
    <source>
        <dbReference type="Proteomes" id="UP001271007"/>
    </source>
</evidence>
<dbReference type="InterPro" id="IPR036259">
    <property type="entry name" value="MFS_trans_sf"/>
</dbReference>